<protein>
    <submittedName>
        <fullName evidence="2">Uncharacterized protein</fullName>
    </submittedName>
</protein>
<feature type="compositionally biased region" description="Basic residues" evidence="1">
    <location>
        <begin position="148"/>
        <end position="162"/>
    </location>
</feature>
<evidence type="ECO:0000256" key="1">
    <source>
        <dbReference type="SAM" id="MobiDB-lite"/>
    </source>
</evidence>
<keyword evidence="2" id="KW-0614">Plasmid</keyword>
<gene>
    <name evidence="2" type="ordered locus">RHA1_ro10440</name>
</gene>
<sequence length="250" mass="28248">MANSRSRSAAVRSLTVLILPWVGGDPNCADRRRRDERLAVWHTCQYFLQGTCRFHCSADHSTGSIVGDANPRHPPSRGAEAPYPLSHVREHRKPQRRPGAAVSGHRRHLSGSTPHHGGDAHRNGHRAADPHLHRGVRRRSRAMVSGRGRVRGHGPRAHRRRRDGSATVSTARRARRVGAGDLLDRRRLARILPRRRRPGHRRPPRRQLAYRLYLDTDRQAIPVPRQVLTCPHYLLSAIDGREQITIPTTA</sequence>
<geneLocation type="plasmid" evidence="2 3">
    <name>pRHL2</name>
</geneLocation>
<evidence type="ECO:0000313" key="2">
    <source>
        <dbReference type="EMBL" id="ABH00629.1"/>
    </source>
</evidence>
<feature type="compositionally biased region" description="Basic and acidic residues" evidence="1">
    <location>
        <begin position="116"/>
        <end position="132"/>
    </location>
</feature>
<dbReference type="Proteomes" id="UP000008710">
    <property type="component" value="Plasmid pRHL2"/>
</dbReference>
<organism evidence="2 3">
    <name type="scientific">Rhodococcus jostii (strain RHA1)</name>
    <dbReference type="NCBI Taxonomy" id="101510"/>
    <lineage>
        <taxon>Bacteria</taxon>
        <taxon>Bacillati</taxon>
        <taxon>Actinomycetota</taxon>
        <taxon>Actinomycetes</taxon>
        <taxon>Mycobacteriales</taxon>
        <taxon>Nocardiaceae</taxon>
        <taxon>Rhodococcus</taxon>
    </lineage>
</organism>
<dbReference type="KEGG" id="rha:RHA1_ro10440"/>
<feature type="region of interest" description="Disordered" evidence="1">
    <location>
        <begin position="65"/>
        <end position="171"/>
    </location>
</feature>
<accession>Q0RVQ7</accession>
<evidence type="ECO:0000313" key="3">
    <source>
        <dbReference type="Proteomes" id="UP000008710"/>
    </source>
</evidence>
<reference evidence="3" key="1">
    <citation type="journal article" date="2006" name="Proc. Natl. Acad. Sci. U.S.A.">
        <title>The complete genome of Rhodococcus sp. RHA1 provides insights into a catabolic powerhouse.</title>
        <authorList>
            <person name="McLeod M.P."/>
            <person name="Warren R.L."/>
            <person name="Hsiao W.W.L."/>
            <person name="Araki N."/>
            <person name="Myhre M."/>
            <person name="Fernandes C."/>
            <person name="Miyazawa D."/>
            <person name="Wong W."/>
            <person name="Lillquist A.L."/>
            <person name="Wang D."/>
            <person name="Dosanjh M."/>
            <person name="Hara H."/>
            <person name="Petrescu A."/>
            <person name="Morin R.D."/>
            <person name="Yang G."/>
            <person name="Stott J.M."/>
            <person name="Schein J.E."/>
            <person name="Shin H."/>
            <person name="Smailus D."/>
            <person name="Siddiqui A.S."/>
            <person name="Marra M.A."/>
            <person name="Jones S.J.M."/>
            <person name="Holt R."/>
            <person name="Brinkman F.S.L."/>
            <person name="Miyauchi K."/>
            <person name="Fukuda M."/>
            <person name="Davies J.E."/>
            <person name="Mohn W.W."/>
            <person name="Eltis L.D."/>
        </authorList>
    </citation>
    <scope>NUCLEOTIDE SEQUENCE [LARGE SCALE GENOMIC DNA]</scope>
    <source>
        <strain evidence="3">RHA1</strain>
    </source>
</reference>
<dbReference type="HOGENOM" id="CLU_1110711_0_0_11"/>
<dbReference type="EMBL" id="CP000433">
    <property type="protein sequence ID" value="ABH00629.1"/>
    <property type="molecule type" value="Genomic_DNA"/>
</dbReference>
<proteinExistence type="predicted"/>
<dbReference type="AlphaFoldDB" id="Q0RVQ7"/>
<name>Q0RVQ7_RHOJR</name>